<dbReference type="PROSITE" id="PS50089">
    <property type="entry name" value="ZF_RING_2"/>
    <property type="match status" value="1"/>
</dbReference>
<dbReference type="EC" id="2.3.2.27" evidence="2"/>
<evidence type="ECO:0000256" key="3">
    <source>
        <dbReference type="ARBA" id="ARBA00022679"/>
    </source>
</evidence>
<dbReference type="PANTHER" id="PTHR22937:SF208">
    <property type="entry name" value="RING-TYPE E3 UBIQUITIN TRANSFERASE"/>
    <property type="match status" value="1"/>
</dbReference>
<reference evidence="11" key="1">
    <citation type="journal article" date="2023" name="Plant J.">
        <title>The genome of the king protea, Protea cynaroides.</title>
        <authorList>
            <person name="Chang J."/>
            <person name="Duong T.A."/>
            <person name="Schoeman C."/>
            <person name="Ma X."/>
            <person name="Roodt D."/>
            <person name="Barker N."/>
            <person name="Li Z."/>
            <person name="Van de Peer Y."/>
            <person name="Mizrachi E."/>
        </authorList>
    </citation>
    <scope>NUCLEOTIDE SEQUENCE</scope>
    <source>
        <tissue evidence="11">Young leaves</tissue>
    </source>
</reference>
<evidence type="ECO:0000313" key="12">
    <source>
        <dbReference type="Proteomes" id="UP001141806"/>
    </source>
</evidence>
<keyword evidence="5 8" id="KW-0863">Zinc-finger</keyword>
<dbReference type="InterPro" id="IPR045191">
    <property type="entry name" value="MBR1/2-like"/>
</dbReference>
<keyword evidence="12" id="KW-1185">Reference proteome</keyword>
<dbReference type="EMBL" id="JAMYWD010000010">
    <property type="protein sequence ID" value="KAJ4958578.1"/>
    <property type="molecule type" value="Genomic_DNA"/>
</dbReference>
<keyword evidence="4" id="KW-0479">Metal-binding</keyword>
<comment type="caution">
    <text evidence="11">The sequence shown here is derived from an EMBL/GenBank/DDBJ whole genome shotgun (WGS) entry which is preliminary data.</text>
</comment>
<dbReference type="InterPro" id="IPR001841">
    <property type="entry name" value="Znf_RING"/>
</dbReference>
<evidence type="ECO:0000256" key="7">
    <source>
        <dbReference type="ARBA" id="ARBA00022833"/>
    </source>
</evidence>
<comment type="catalytic activity">
    <reaction evidence="1">
        <text>S-ubiquitinyl-[E2 ubiquitin-conjugating enzyme]-L-cysteine + [acceptor protein]-L-lysine = [E2 ubiquitin-conjugating enzyme]-L-cysteine + N(6)-ubiquitinyl-[acceptor protein]-L-lysine.</text>
        <dbReference type="EC" id="2.3.2.27"/>
    </reaction>
</comment>
<evidence type="ECO:0000256" key="4">
    <source>
        <dbReference type="ARBA" id="ARBA00022723"/>
    </source>
</evidence>
<evidence type="ECO:0000256" key="6">
    <source>
        <dbReference type="ARBA" id="ARBA00022786"/>
    </source>
</evidence>
<dbReference type="AlphaFoldDB" id="A0A9Q0K201"/>
<dbReference type="InterPro" id="IPR013083">
    <property type="entry name" value="Znf_RING/FYVE/PHD"/>
</dbReference>
<proteinExistence type="predicted"/>
<sequence>MHQPSQLPPGENPTNYQSISGRSSRGNNSARSFQGDICERNDKNFKGVSDQPLDGNPSLFQMDDDLGLLSLLGSKRVHNMCKSDHTCSSSYERSLPFGQLVGQTLKQPSSSSHPEDSYSMYISNPEQILSPVRSSPGYTSTGASSSIAVVMPRRNPMLLSETITRRVISEVPQLPLSNIIEITGSIVSGSQVATSSVSHQQPSFSWVIHSRLPLPRIPRGIPDIIQRSFLPNIGFSSRIGNTSFRQIPEMPSMHLGEVVSGREVDPLMQQYLQSVLFMQRLDSGMIAGSVILRMSTAGIAGQFRIVSEDILILSQSPSSDVADLQDHYRDMQLDVDNMSYEELLALEDHIGNVSTGLSEEVIIKYLKLQNYFLFSEENSLKESCIICQEEYVEEDELGVLDCGHDFHTACIKQWLRCKNLCPTCKSTGLTTLNLNMPSNS</sequence>
<evidence type="ECO:0000313" key="11">
    <source>
        <dbReference type="EMBL" id="KAJ4958578.1"/>
    </source>
</evidence>
<keyword evidence="7" id="KW-0862">Zinc</keyword>
<feature type="domain" description="RING-type" evidence="10">
    <location>
        <begin position="384"/>
        <end position="425"/>
    </location>
</feature>
<keyword evidence="3" id="KW-0808">Transferase</keyword>
<accession>A0A9Q0K201</accession>
<dbReference type="Pfam" id="PF13639">
    <property type="entry name" value="zf-RING_2"/>
    <property type="match status" value="1"/>
</dbReference>
<dbReference type="PANTHER" id="PTHR22937">
    <property type="entry name" value="E3 UBIQUITIN-PROTEIN LIGASE RNF165"/>
    <property type="match status" value="1"/>
</dbReference>
<evidence type="ECO:0000256" key="2">
    <source>
        <dbReference type="ARBA" id="ARBA00012483"/>
    </source>
</evidence>
<gene>
    <name evidence="11" type="ORF">NE237_025689</name>
</gene>
<dbReference type="GO" id="GO:0008270">
    <property type="term" value="F:zinc ion binding"/>
    <property type="evidence" value="ECO:0007669"/>
    <property type="project" value="UniProtKB-KW"/>
</dbReference>
<name>A0A9Q0K201_9MAGN</name>
<feature type="compositionally biased region" description="Pro residues" evidence="9">
    <location>
        <begin position="1"/>
        <end position="11"/>
    </location>
</feature>
<dbReference type="SMART" id="SM00184">
    <property type="entry name" value="RING"/>
    <property type="match status" value="1"/>
</dbReference>
<evidence type="ECO:0000259" key="10">
    <source>
        <dbReference type="PROSITE" id="PS50089"/>
    </source>
</evidence>
<feature type="compositionally biased region" description="Low complexity" evidence="9">
    <location>
        <begin position="18"/>
        <end position="32"/>
    </location>
</feature>
<organism evidence="11 12">
    <name type="scientific">Protea cynaroides</name>
    <dbReference type="NCBI Taxonomy" id="273540"/>
    <lineage>
        <taxon>Eukaryota</taxon>
        <taxon>Viridiplantae</taxon>
        <taxon>Streptophyta</taxon>
        <taxon>Embryophyta</taxon>
        <taxon>Tracheophyta</taxon>
        <taxon>Spermatophyta</taxon>
        <taxon>Magnoliopsida</taxon>
        <taxon>Proteales</taxon>
        <taxon>Proteaceae</taxon>
        <taxon>Protea</taxon>
    </lineage>
</organism>
<keyword evidence="6" id="KW-0833">Ubl conjugation pathway</keyword>
<dbReference type="GO" id="GO:0061630">
    <property type="term" value="F:ubiquitin protein ligase activity"/>
    <property type="evidence" value="ECO:0007669"/>
    <property type="project" value="UniProtKB-EC"/>
</dbReference>
<evidence type="ECO:0000256" key="9">
    <source>
        <dbReference type="SAM" id="MobiDB-lite"/>
    </source>
</evidence>
<evidence type="ECO:0000256" key="8">
    <source>
        <dbReference type="PROSITE-ProRule" id="PRU00175"/>
    </source>
</evidence>
<evidence type="ECO:0000256" key="1">
    <source>
        <dbReference type="ARBA" id="ARBA00000900"/>
    </source>
</evidence>
<dbReference type="Gene3D" id="3.30.40.10">
    <property type="entry name" value="Zinc/RING finger domain, C3HC4 (zinc finger)"/>
    <property type="match status" value="1"/>
</dbReference>
<dbReference type="Proteomes" id="UP001141806">
    <property type="component" value="Unassembled WGS sequence"/>
</dbReference>
<dbReference type="SUPFAM" id="SSF57850">
    <property type="entry name" value="RING/U-box"/>
    <property type="match status" value="1"/>
</dbReference>
<feature type="region of interest" description="Disordered" evidence="9">
    <location>
        <begin position="1"/>
        <end position="59"/>
    </location>
</feature>
<protein>
    <recommendedName>
        <fullName evidence="2">RING-type E3 ubiquitin transferase</fullName>
        <ecNumber evidence="2">2.3.2.27</ecNumber>
    </recommendedName>
</protein>
<evidence type="ECO:0000256" key="5">
    <source>
        <dbReference type="ARBA" id="ARBA00022771"/>
    </source>
</evidence>
<dbReference type="OrthoDB" id="8062037at2759"/>